<gene>
    <name evidence="2" type="ORF">S01H1_67465</name>
</gene>
<evidence type="ECO:0000259" key="1">
    <source>
        <dbReference type="Pfam" id="PF14574"/>
    </source>
</evidence>
<dbReference type="Pfam" id="PF14574">
    <property type="entry name" value="RACo_C_ter"/>
    <property type="match status" value="1"/>
</dbReference>
<dbReference type="AlphaFoldDB" id="X0X718"/>
<proteinExistence type="predicted"/>
<dbReference type="EMBL" id="BARS01044683">
    <property type="protein sequence ID" value="GAG38830.1"/>
    <property type="molecule type" value="Genomic_DNA"/>
</dbReference>
<accession>X0X718</accession>
<name>X0X718_9ZZZZ</name>
<feature type="non-terminal residue" evidence="2">
    <location>
        <position position="1"/>
    </location>
</feature>
<organism evidence="2">
    <name type="scientific">marine sediment metagenome</name>
    <dbReference type="NCBI Taxonomy" id="412755"/>
    <lineage>
        <taxon>unclassified sequences</taxon>
        <taxon>metagenomes</taxon>
        <taxon>ecological metagenomes</taxon>
    </lineage>
</organism>
<reference evidence="2" key="1">
    <citation type="journal article" date="2014" name="Front. Microbiol.">
        <title>High frequency of phylogenetically diverse reductive dehalogenase-homologous genes in deep subseafloor sedimentary metagenomes.</title>
        <authorList>
            <person name="Kawai M."/>
            <person name="Futagami T."/>
            <person name="Toyoda A."/>
            <person name="Takaki Y."/>
            <person name="Nishi S."/>
            <person name="Hori S."/>
            <person name="Arai W."/>
            <person name="Tsubouchi T."/>
            <person name="Morono Y."/>
            <person name="Uchiyama I."/>
            <person name="Ito T."/>
            <person name="Fujiyama A."/>
            <person name="Inagaki F."/>
            <person name="Takami H."/>
        </authorList>
    </citation>
    <scope>NUCLEOTIDE SEQUENCE</scope>
    <source>
        <strain evidence="2">Expedition CK06-06</strain>
    </source>
</reference>
<dbReference type="InterPro" id="IPR027980">
    <property type="entry name" value="RACo_C"/>
</dbReference>
<feature type="domain" description="RACo C-terminal" evidence="1">
    <location>
        <begin position="1"/>
        <end position="60"/>
    </location>
</feature>
<evidence type="ECO:0000313" key="2">
    <source>
        <dbReference type="EMBL" id="GAG38830.1"/>
    </source>
</evidence>
<protein>
    <recommendedName>
        <fullName evidence="1">RACo C-terminal domain-containing protein</fullName>
    </recommendedName>
</protein>
<sequence>NSSLIGSREILLSYDTMKKAEEIARKMTYIELSKDPRYMDEYVSSLFFPHTDLEKFPSIKKVKEWDE</sequence>
<comment type="caution">
    <text evidence="2">The sequence shown here is derived from an EMBL/GenBank/DDBJ whole genome shotgun (WGS) entry which is preliminary data.</text>
</comment>